<evidence type="ECO:0000313" key="3">
    <source>
        <dbReference type="EMBL" id="AGH46495.1"/>
    </source>
</evidence>
<gene>
    <name evidence="3" type="ORF">C427_4393</name>
</gene>
<dbReference type="PANTHER" id="PTHR12879:SF8">
    <property type="entry name" value="SPHINGOLIPID DELTA(4)-DESATURASE DES1"/>
    <property type="match status" value="1"/>
</dbReference>
<dbReference type="OrthoDB" id="9800167at2"/>
<feature type="domain" description="Fatty acid desaturase" evidence="2">
    <location>
        <begin position="49"/>
        <end position="280"/>
    </location>
</feature>
<feature type="transmembrane region" description="Helical" evidence="1">
    <location>
        <begin position="50"/>
        <end position="68"/>
    </location>
</feature>
<dbReference type="GO" id="GO:0016020">
    <property type="term" value="C:membrane"/>
    <property type="evidence" value="ECO:0007669"/>
    <property type="project" value="GOC"/>
</dbReference>
<keyword evidence="4" id="KW-1185">Reference proteome</keyword>
<accession>K6ZTE2</accession>
<evidence type="ECO:0000256" key="1">
    <source>
        <dbReference type="SAM" id="Phobius"/>
    </source>
</evidence>
<dbReference type="InterPro" id="IPR005804">
    <property type="entry name" value="FA_desaturase_dom"/>
</dbReference>
<dbReference type="EMBL" id="CP003837">
    <property type="protein sequence ID" value="AGH46495.1"/>
    <property type="molecule type" value="Genomic_DNA"/>
</dbReference>
<dbReference type="GO" id="GO:0042284">
    <property type="term" value="F:sphingolipid delta-4 desaturase activity"/>
    <property type="evidence" value="ECO:0007669"/>
    <property type="project" value="TreeGrafter"/>
</dbReference>
<dbReference type="GO" id="GO:0046513">
    <property type="term" value="P:ceramide biosynthetic process"/>
    <property type="evidence" value="ECO:0007669"/>
    <property type="project" value="TreeGrafter"/>
</dbReference>
<dbReference type="Pfam" id="PF00487">
    <property type="entry name" value="FA_desaturase"/>
    <property type="match status" value="1"/>
</dbReference>
<dbReference type="KEGG" id="gps:C427_4393"/>
<dbReference type="PATRIC" id="fig|1129794.4.peg.4374"/>
<dbReference type="HOGENOM" id="CLU_052920_2_0_6"/>
<evidence type="ECO:0000313" key="4">
    <source>
        <dbReference type="Proteomes" id="UP000011864"/>
    </source>
</evidence>
<dbReference type="AlphaFoldDB" id="K6ZTE2"/>
<dbReference type="eggNOG" id="COG3239">
    <property type="taxonomic scope" value="Bacteria"/>
</dbReference>
<feature type="transmembrane region" description="Helical" evidence="1">
    <location>
        <begin position="21"/>
        <end position="44"/>
    </location>
</feature>
<organism evidence="3 4">
    <name type="scientific">Paraglaciecola psychrophila 170</name>
    <dbReference type="NCBI Taxonomy" id="1129794"/>
    <lineage>
        <taxon>Bacteria</taxon>
        <taxon>Pseudomonadati</taxon>
        <taxon>Pseudomonadota</taxon>
        <taxon>Gammaproteobacteria</taxon>
        <taxon>Alteromonadales</taxon>
        <taxon>Alteromonadaceae</taxon>
        <taxon>Paraglaciecola</taxon>
    </lineage>
</organism>
<dbReference type="Proteomes" id="UP000011864">
    <property type="component" value="Chromosome"/>
</dbReference>
<dbReference type="CDD" id="cd03510">
    <property type="entry name" value="Rhizobitoxine-FADS-like"/>
    <property type="match status" value="1"/>
</dbReference>
<keyword evidence="1" id="KW-0472">Membrane</keyword>
<dbReference type="STRING" id="1129794.C427_4393"/>
<proteinExistence type="predicted"/>
<dbReference type="RefSeq" id="WP_007641007.1">
    <property type="nucleotide sequence ID" value="NC_020514.1"/>
</dbReference>
<protein>
    <recommendedName>
        <fullName evidence="2">Fatty acid desaturase domain-containing protein</fullName>
    </recommendedName>
</protein>
<keyword evidence="1" id="KW-1133">Transmembrane helix</keyword>
<dbReference type="PANTHER" id="PTHR12879">
    <property type="entry name" value="SPHINGOLIPID DELTA 4 DESATURASE/C-4 HYDROXYLASE PROTEIN DES2"/>
    <property type="match status" value="1"/>
</dbReference>
<evidence type="ECO:0000259" key="2">
    <source>
        <dbReference type="Pfam" id="PF00487"/>
    </source>
</evidence>
<sequence length="298" mass="34383">MKAHDILSRQEIVQLMNKSNLRATWLVLSCWAWVIAAMLLVAIWPNFVTIIVALLIIGGRQLSFAILMHDCGHNSLFKSTKLNQFIGTWLVAAPIFSDMQTYSRQHSTHHKDVGTDKDPDLGNYSAYPISKASLLRKVLRDLGGLTALKFWLYILKTRHPSQKSMVKNSALFRGFTVNMGLFLCCYVLNVAWLYLIWLLAYNTTYFLFLRIRHVGEHAVVPNPNSRNMFENTRTTLSSWWERLLVCPVYVNYHIEHHLLPTVPPYNLPLMHRWLIAKEAYKNTPLPKGYIAMLRGVLN</sequence>
<name>K6ZTE2_9ALTE</name>
<reference evidence="3 4" key="1">
    <citation type="journal article" date="2013" name="Genome Announc.">
        <title>Complete Genome Sequence of Glaciecola psychrophila Strain 170T.</title>
        <authorList>
            <person name="Yin J."/>
            <person name="Chen J."/>
            <person name="Liu G."/>
            <person name="Yu Y."/>
            <person name="Song L."/>
            <person name="Wang X."/>
            <person name="Qu X."/>
        </authorList>
    </citation>
    <scope>NUCLEOTIDE SEQUENCE [LARGE SCALE GENOMIC DNA]</scope>
    <source>
        <strain evidence="3 4">170</strain>
    </source>
</reference>
<keyword evidence="1" id="KW-0812">Transmembrane</keyword>
<feature type="transmembrane region" description="Helical" evidence="1">
    <location>
        <begin position="175"/>
        <end position="200"/>
    </location>
</feature>